<dbReference type="InterPro" id="IPR006319">
    <property type="entry name" value="PEP_synth"/>
</dbReference>
<dbReference type="GO" id="GO:0005524">
    <property type="term" value="F:ATP binding"/>
    <property type="evidence" value="ECO:0007669"/>
    <property type="project" value="UniProtKB-KW"/>
</dbReference>
<organism evidence="16 17">
    <name type="scientific">Cochleicola gelatinilyticus</name>
    <dbReference type="NCBI Taxonomy" id="1763537"/>
    <lineage>
        <taxon>Bacteria</taxon>
        <taxon>Pseudomonadati</taxon>
        <taxon>Bacteroidota</taxon>
        <taxon>Flavobacteriia</taxon>
        <taxon>Flavobacteriales</taxon>
        <taxon>Flavobacteriaceae</taxon>
        <taxon>Cochleicola</taxon>
    </lineage>
</organism>
<dbReference type="Gene3D" id="3.30.1490.20">
    <property type="entry name" value="ATP-grasp fold, A domain"/>
    <property type="match status" value="1"/>
</dbReference>
<comment type="function">
    <text evidence="2">Catalyzes the phosphorylation of pyruvate to phosphoenolpyruvate.</text>
</comment>
<proteinExistence type="inferred from homology"/>
<dbReference type="PANTHER" id="PTHR43030:SF1">
    <property type="entry name" value="PHOSPHOENOLPYRUVATE SYNTHASE"/>
    <property type="match status" value="1"/>
</dbReference>
<evidence type="ECO:0000256" key="5">
    <source>
        <dbReference type="ARBA" id="ARBA00011996"/>
    </source>
</evidence>
<keyword evidence="16" id="KW-0670">Pyruvate</keyword>
<accession>A0A167F1H0</accession>
<evidence type="ECO:0000256" key="1">
    <source>
        <dbReference type="ARBA" id="ARBA00001946"/>
    </source>
</evidence>
<dbReference type="EMBL" id="LRXL01000052">
    <property type="protein sequence ID" value="OAB76092.1"/>
    <property type="molecule type" value="Genomic_DNA"/>
</dbReference>
<dbReference type="PROSITE" id="PS50042">
    <property type="entry name" value="CNMP_BINDING_3"/>
    <property type="match status" value="1"/>
</dbReference>
<reference evidence="16 17" key="1">
    <citation type="submission" date="2016-02" db="EMBL/GenBank/DDBJ databases">
        <title>Ulvibacter sp. LPB0005, isolated from Thais luteostoma.</title>
        <authorList>
            <person name="Shin S.-K."/>
            <person name="Yi H."/>
        </authorList>
    </citation>
    <scope>NUCLEOTIDE SEQUENCE [LARGE SCALE GENOMIC DNA]</scope>
    <source>
        <strain evidence="16 17">LPB0005</strain>
    </source>
</reference>
<name>A0A167F1H0_9FLAO</name>
<dbReference type="OrthoDB" id="1108665at2"/>
<evidence type="ECO:0000256" key="3">
    <source>
        <dbReference type="ARBA" id="ARBA00004742"/>
    </source>
</evidence>
<sequence>MYLQRIIPIIIFGSLTLFPLRLIAQELPINAIKKQIEQYKEEPRGPYKSINWFCKDGEVRDARDPCPEDKDDAVQHASYRDDTKLLARKHHLFFGEILASTDRTEFWDEANNHSRIKQYQLNRYLESVDNGWIQRKSQFYRGAIQIEDEQKWGVEFYQKFLPRDSRTTNQFFFLRQSLRDIPHDGDTNLAQLMRAQSKTIADAFPKFMDARIKIHGNPTIEDIVMVQEFEKKHKEKLPKKVQEDLTELQQTMAEVYAPLNVTSIKDQVLKISNNNKTKARLLQFLEAYDDTAAPEHNVPDLADILCVIRTEITDDTNGNDRLLLLDLSNSFEDVLLKKTQEWQPEDLMGLMEKIRHLSLAAAGTGLIELWEWEKIKPQLELHLTQEDLTLADLNQFLKTARGVVEWSAAMVKATYEDDVAIYTEFEPLTYAFIDDRIRSSVALDLGESVSRLGSIIAATSNIENNALNISNQSSIRGLNPGYAFGELVIIEGSPENVEIDTDKIYIFQKPPSDLKPVAGIMTVSEGNLVSHVQLLARNLGIPNAALSGDNLKALSKFDGEKVFYAVSEKGNVILKKEKDMTNAEEELFKKQERSSEKIEIPVGQIRLDVCEVLNMGNVNASDSGKLCGPKAANLGQLKSMFPKNVVDGIVIPFGIFREHMDQEMPGQNMSYWTFLNNTFSEAEIQRRADIDEKEVETFQLERLTTLRNAIEGMELSNEFVTDLKQNFQNAFGNSIGNVPVFLRSDTNMEDLKEFTGAGLNLTLFNILSEENITEGIKKVWASPYTERSFKWRQKYLLNPENVYPSILIIPSVDVEYSGVLITKGINSGNDEDLTVAFSRGAGGAVDGQSAETRLITESTDMLLAPAREEGFLRLPKTGGTTKNTTTFQNPILNQTNIQTIREIAEQIRTTIPNETGSDYKGAWDVELGFENDKLWLFQIRPFVENKRAKSSEYLQSITPVIDYTQKIDLTTKL</sequence>
<keyword evidence="10" id="KW-0418">Kinase</keyword>
<evidence type="ECO:0000256" key="11">
    <source>
        <dbReference type="ARBA" id="ARBA00022840"/>
    </source>
</evidence>
<evidence type="ECO:0000313" key="17">
    <source>
        <dbReference type="Proteomes" id="UP000077013"/>
    </source>
</evidence>
<evidence type="ECO:0000256" key="6">
    <source>
        <dbReference type="ARBA" id="ARBA00021623"/>
    </source>
</evidence>
<keyword evidence="8" id="KW-0479">Metal-binding</keyword>
<dbReference type="GO" id="GO:0046872">
    <property type="term" value="F:metal ion binding"/>
    <property type="evidence" value="ECO:0007669"/>
    <property type="project" value="UniProtKB-KW"/>
</dbReference>
<evidence type="ECO:0000256" key="12">
    <source>
        <dbReference type="ARBA" id="ARBA00022842"/>
    </source>
</evidence>
<keyword evidence="7" id="KW-0808">Transferase</keyword>
<dbReference type="InterPro" id="IPR002192">
    <property type="entry name" value="PPDK_AMP/ATP-bd"/>
</dbReference>
<comment type="catalytic activity">
    <reaction evidence="14">
        <text>pyruvate + ATP + H2O = phosphoenolpyruvate + AMP + phosphate + 2 H(+)</text>
        <dbReference type="Rhea" id="RHEA:11364"/>
        <dbReference type="ChEBI" id="CHEBI:15361"/>
        <dbReference type="ChEBI" id="CHEBI:15377"/>
        <dbReference type="ChEBI" id="CHEBI:15378"/>
        <dbReference type="ChEBI" id="CHEBI:30616"/>
        <dbReference type="ChEBI" id="CHEBI:43474"/>
        <dbReference type="ChEBI" id="CHEBI:58702"/>
        <dbReference type="ChEBI" id="CHEBI:456215"/>
        <dbReference type="EC" id="2.7.9.2"/>
    </reaction>
</comment>
<evidence type="ECO:0000256" key="13">
    <source>
        <dbReference type="ARBA" id="ARBA00033470"/>
    </source>
</evidence>
<dbReference type="EC" id="2.7.9.2" evidence="5"/>
<dbReference type="Proteomes" id="UP000077013">
    <property type="component" value="Unassembled WGS sequence"/>
</dbReference>
<dbReference type="SUPFAM" id="SSF56059">
    <property type="entry name" value="Glutathione synthetase ATP-binding domain-like"/>
    <property type="match status" value="1"/>
</dbReference>
<dbReference type="STRING" id="1763537.ULVI_13620"/>
<keyword evidence="9" id="KW-0547">Nucleotide-binding</keyword>
<dbReference type="InterPro" id="IPR000595">
    <property type="entry name" value="cNMP-bd_dom"/>
</dbReference>
<keyword evidence="12" id="KW-0460">Magnesium</keyword>
<dbReference type="AlphaFoldDB" id="A0A167F1H0"/>
<evidence type="ECO:0000256" key="7">
    <source>
        <dbReference type="ARBA" id="ARBA00022679"/>
    </source>
</evidence>
<evidence type="ECO:0000313" key="16">
    <source>
        <dbReference type="EMBL" id="OAB76092.1"/>
    </source>
</evidence>
<keyword evidence="17" id="KW-1185">Reference proteome</keyword>
<evidence type="ECO:0000256" key="14">
    <source>
        <dbReference type="ARBA" id="ARBA00047700"/>
    </source>
</evidence>
<dbReference type="Pfam" id="PF01326">
    <property type="entry name" value="PPDK_N"/>
    <property type="match status" value="1"/>
</dbReference>
<comment type="cofactor">
    <cofactor evidence="1">
        <name>Mg(2+)</name>
        <dbReference type="ChEBI" id="CHEBI:18420"/>
    </cofactor>
</comment>
<dbReference type="PANTHER" id="PTHR43030">
    <property type="entry name" value="PHOSPHOENOLPYRUVATE SYNTHASE"/>
    <property type="match status" value="1"/>
</dbReference>
<comment type="similarity">
    <text evidence="4">Belongs to the PEP-utilizing enzyme family.</text>
</comment>
<gene>
    <name evidence="16" type="ORF">ULVI_13620</name>
</gene>
<dbReference type="GO" id="GO:0008986">
    <property type="term" value="F:pyruvate, water dikinase activity"/>
    <property type="evidence" value="ECO:0007669"/>
    <property type="project" value="UniProtKB-EC"/>
</dbReference>
<protein>
    <recommendedName>
        <fullName evidence="6">Phosphoenolpyruvate synthase</fullName>
        <ecNumber evidence="5">2.7.9.2</ecNumber>
    </recommendedName>
    <alternativeName>
        <fullName evidence="13">Pyruvate, water dikinase</fullName>
    </alternativeName>
</protein>
<comment type="caution">
    <text evidence="16">The sequence shown here is derived from an EMBL/GenBank/DDBJ whole genome shotgun (WGS) entry which is preliminary data.</text>
</comment>
<evidence type="ECO:0000256" key="9">
    <source>
        <dbReference type="ARBA" id="ARBA00022741"/>
    </source>
</evidence>
<evidence type="ECO:0000259" key="15">
    <source>
        <dbReference type="PROSITE" id="PS50042"/>
    </source>
</evidence>
<evidence type="ECO:0000256" key="2">
    <source>
        <dbReference type="ARBA" id="ARBA00002988"/>
    </source>
</evidence>
<dbReference type="Gene3D" id="3.30.470.20">
    <property type="entry name" value="ATP-grasp fold, B domain"/>
    <property type="match status" value="1"/>
</dbReference>
<comment type="pathway">
    <text evidence="3">Carbohydrate biosynthesis; gluconeogenesis.</text>
</comment>
<evidence type="ECO:0000256" key="10">
    <source>
        <dbReference type="ARBA" id="ARBA00022777"/>
    </source>
</evidence>
<evidence type="ECO:0000256" key="8">
    <source>
        <dbReference type="ARBA" id="ARBA00022723"/>
    </source>
</evidence>
<feature type="domain" description="Cyclic nucleotide-binding" evidence="15">
    <location>
        <begin position="421"/>
        <end position="499"/>
    </location>
</feature>
<keyword evidence="11" id="KW-0067">ATP-binding</keyword>
<evidence type="ECO:0000256" key="4">
    <source>
        <dbReference type="ARBA" id="ARBA00007837"/>
    </source>
</evidence>
<dbReference type="InterPro" id="IPR013815">
    <property type="entry name" value="ATP_grasp_subdomain_1"/>
</dbReference>